<evidence type="ECO:0000259" key="6">
    <source>
        <dbReference type="Pfam" id="PF07282"/>
    </source>
</evidence>
<dbReference type="GO" id="GO:0003677">
    <property type="term" value="F:DNA binding"/>
    <property type="evidence" value="ECO:0007669"/>
    <property type="project" value="UniProtKB-KW"/>
</dbReference>
<dbReference type="Proteomes" id="UP000010471">
    <property type="component" value="Chromosome"/>
</dbReference>
<keyword evidence="4" id="KW-0233">DNA recombination</keyword>
<dbReference type="eggNOG" id="COG0675">
    <property type="taxonomic scope" value="Bacteria"/>
</dbReference>
<keyword evidence="2" id="KW-0815">Transposition</keyword>
<accession>K9WM53</accession>
<dbReference type="GO" id="GO:0006310">
    <property type="term" value="P:DNA recombination"/>
    <property type="evidence" value="ECO:0007669"/>
    <property type="project" value="UniProtKB-KW"/>
</dbReference>
<evidence type="ECO:0000259" key="5">
    <source>
        <dbReference type="Pfam" id="PF01385"/>
    </source>
</evidence>
<dbReference type="PATRIC" id="fig|1173027.3.peg.5812"/>
<reference evidence="7 8" key="1">
    <citation type="submission" date="2012-06" db="EMBL/GenBank/DDBJ databases">
        <title>Finished chromosome of genome of Microcoleus sp. PCC 7113.</title>
        <authorList>
            <consortium name="US DOE Joint Genome Institute"/>
            <person name="Gugger M."/>
            <person name="Coursin T."/>
            <person name="Rippka R."/>
            <person name="Tandeau De Marsac N."/>
            <person name="Huntemann M."/>
            <person name="Wei C.-L."/>
            <person name="Han J."/>
            <person name="Detter J.C."/>
            <person name="Han C."/>
            <person name="Tapia R."/>
            <person name="Chen A."/>
            <person name="Kyrpides N."/>
            <person name="Mavromatis K."/>
            <person name="Markowitz V."/>
            <person name="Szeto E."/>
            <person name="Ivanova N."/>
            <person name="Pagani I."/>
            <person name="Pati A."/>
            <person name="Goodwin L."/>
            <person name="Nordberg H.P."/>
            <person name="Cantor M.N."/>
            <person name="Hua S.X."/>
            <person name="Woyke T."/>
            <person name="Kerfeld C.A."/>
        </authorList>
    </citation>
    <scope>NUCLEOTIDE SEQUENCE [LARGE SCALE GENOMIC DNA]</scope>
    <source>
        <strain evidence="7 8">PCC 7113</strain>
    </source>
</reference>
<name>K9WM53_9CYAN</name>
<proteinExistence type="inferred from homology"/>
<evidence type="ECO:0000313" key="8">
    <source>
        <dbReference type="Proteomes" id="UP000010471"/>
    </source>
</evidence>
<dbReference type="GO" id="GO:0032196">
    <property type="term" value="P:transposition"/>
    <property type="evidence" value="ECO:0007669"/>
    <property type="project" value="UniProtKB-KW"/>
</dbReference>
<dbReference type="AlphaFoldDB" id="K9WM53"/>
<dbReference type="HOGENOM" id="CLU_032903_0_1_3"/>
<organism evidence="7 8">
    <name type="scientific">Allocoleopsis franciscana PCC 7113</name>
    <dbReference type="NCBI Taxonomy" id="1173027"/>
    <lineage>
        <taxon>Bacteria</taxon>
        <taxon>Bacillati</taxon>
        <taxon>Cyanobacteriota</taxon>
        <taxon>Cyanophyceae</taxon>
        <taxon>Coleofasciculales</taxon>
        <taxon>Coleofasciculaceae</taxon>
        <taxon>Allocoleopsis</taxon>
        <taxon>Allocoleopsis franciscana</taxon>
    </lineage>
</organism>
<sequence length="393" mass="44751">MHYWRRLHKDLFNACLAERKTAYKREGRSINYFDQQNALPKFKENWEEYKPLGSQALQATVKRVDYGFQRFFQGLGKYPRFKSFCYYRGWTYPGVAGWKVHTNGGNGHLEISNLGKIQMRGKARSWGVPTTCTIVWKNNKWLASITVKCEVQRQTGTGAVGIDIGTLTAVAFDNGDKIDNPRFLAIAKSDIRKASKELRRKRKPEKRKFKASRRWKKARKKVSQLQNKVANRRQDWTHKVAAQITSANSLVATETLNVKNMTAKAKKGKRKRQKTGLNRSILDVGFGMLRSAIKYKVEEAGGNFLEVPAQKIKPSQTCPKCLAQKKKELSERIHQCEKCGYTADRDVASALVCLNWALGTNVLDVEQKALAKTPKKCGGFSQLSAMKRQKPRT</sequence>
<evidence type="ECO:0000313" key="7">
    <source>
        <dbReference type="EMBL" id="AFZ20891.1"/>
    </source>
</evidence>
<dbReference type="InterPro" id="IPR001959">
    <property type="entry name" value="Transposase"/>
</dbReference>
<dbReference type="KEGG" id="mic:Mic7113_5241"/>
<keyword evidence="3" id="KW-0238">DNA-binding</keyword>
<dbReference type="NCBIfam" id="NF040570">
    <property type="entry name" value="guided_TnpB"/>
    <property type="match status" value="1"/>
</dbReference>
<dbReference type="STRING" id="1173027.Mic7113_5241"/>
<evidence type="ECO:0000256" key="4">
    <source>
        <dbReference type="ARBA" id="ARBA00023172"/>
    </source>
</evidence>
<dbReference type="InterPro" id="IPR010095">
    <property type="entry name" value="Cas12f1-like_TNB"/>
</dbReference>
<keyword evidence="8" id="KW-1185">Reference proteome</keyword>
<protein>
    <submittedName>
        <fullName evidence="7">Transposase, IS605 OrfB family, central region</fullName>
    </submittedName>
</protein>
<evidence type="ECO:0000256" key="1">
    <source>
        <dbReference type="ARBA" id="ARBA00008761"/>
    </source>
</evidence>
<evidence type="ECO:0000256" key="3">
    <source>
        <dbReference type="ARBA" id="ARBA00023125"/>
    </source>
</evidence>
<dbReference type="Pfam" id="PF07282">
    <property type="entry name" value="Cas12f1-like_TNB"/>
    <property type="match status" value="1"/>
</dbReference>
<comment type="similarity">
    <text evidence="1">In the C-terminal section; belongs to the transposase 35 family.</text>
</comment>
<feature type="domain" description="Cas12f1-like TNB" evidence="6">
    <location>
        <begin position="286"/>
        <end position="351"/>
    </location>
</feature>
<dbReference type="Pfam" id="PF01385">
    <property type="entry name" value="OrfB_IS605"/>
    <property type="match status" value="1"/>
</dbReference>
<dbReference type="EMBL" id="CP003630">
    <property type="protein sequence ID" value="AFZ20891.1"/>
    <property type="molecule type" value="Genomic_DNA"/>
</dbReference>
<evidence type="ECO:0000256" key="2">
    <source>
        <dbReference type="ARBA" id="ARBA00022578"/>
    </source>
</evidence>
<feature type="domain" description="Probable transposase IS891/IS1136/IS1341" evidence="5">
    <location>
        <begin position="149"/>
        <end position="262"/>
    </location>
</feature>
<gene>
    <name evidence="7" type="ORF">Mic7113_5241</name>
</gene>